<evidence type="ECO:0000256" key="4">
    <source>
        <dbReference type="ARBA" id="ARBA00022496"/>
    </source>
</evidence>
<evidence type="ECO:0000256" key="9">
    <source>
        <dbReference type="ARBA" id="ARBA00023077"/>
    </source>
</evidence>
<keyword evidence="10 12" id="KW-0472">Membrane</keyword>
<comment type="similarity">
    <text evidence="12 13">Belongs to the TonB-dependent receptor family.</text>
</comment>
<evidence type="ECO:0000313" key="17">
    <source>
        <dbReference type="EMBL" id="KCZ95788.1"/>
    </source>
</evidence>
<dbReference type="PATRIC" id="fig|1280951.3.peg.694"/>
<keyword evidence="9 13" id="KW-0798">TonB box</keyword>
<comment type="subcellular location">
    <subcellularLocation>
        <location evidence="1 12">Cell outer membrane</location>
        <topology evidence="1 12">Multi-pass membrane protein</topology>
    </subcellularLocation>
</comment>
<keyword evidence="17" id="KW-0675">Receptor</keyword>
<dbReference type="PROSITE" id="PS52016">
    <property type="entry name" value="TONB_DEPENDENT_REC_3"/>
    <property type="match status" value="1"/>
</dbReference>
<dbReference type="InterPro" id="IPR037066">
    <property type="entry name" value="Plug_dom_sf"/>
</dbReference>
<evidence type="ECO:0000256" key="13">
    <source>
        <dbReference type="RuleBase" id="RU003357"/>
    </source>
</evidence>
<protein>
    <submittedName>
        <fullName evidence="17">Putative TonB-dependent receptor</fullName>
    </submittedName>
</protein>
<keyword evidence="18" id="KW-1185">Reference proteome</keyword>
<evidence type="ECO:0000313" key="18">
    <source>
        <dbReference type="Proteomes" id="UP000025061"/>
    </source>
</evidence>
<evidence type="ECO:0000256" key="1">
    <source>
        <dbReference type="ARBA" id="ARBA00004571"/>
    </source>
</evidence>
<dbReference type="Proteomes" id="UP000025061">
    <property type="component" value="Unassembled WGS sequence"/>
</dbReference>
<keyword evidence="3 12" id="KW-1134">Transmembrane beta strand</keyword>
<dbReference type="RefSeq" id="WP_011646276.1">
    <property type="nucleotide sequence ID" value="NZ_ARYI01000002.1"/>
</dbReference>
<keyword evidence="7" id="KW-0408">Iron</keyword>
<dbReference type="GO" id="GO:0015344">
    <property type="term" value="F:siderophore uptake transmembrane transporter activity"/>
    <property type="evidence" value="ECO:0007669"/>
    <property type="project" value="TreeGrafter"/>
</dbReference>
<evidence type="ECO:0000256" key="2">
    <source>
        <dbReference type="ARBA" id="ARBA00022448"/>
    </source>
</evidence>
<dbReference type="Pfam" id="PF07715">
    <property type="entry name" value="Plug"/>
    <property type="match status" value="1"/>
</dbReference>
<feature type="domain" description="TonB-dependent receptor-like beta-barrel" evidence="15">
    <location>
        <begin position="329"/>
        <end position="763"/>
    </location>
</feature>
<dbReference type="InterPro" id="IPR039426">
    <property type="entry name" value="TonB-dep_rcpt-like"/>
</dbReference>
<evidence type="ECO:0000259" key="16">
    <source>
        <dbReference type="Pfam" id="PF07715"/>
    </source>
</evidence>
<keyword evidence="11 12" id="KW-0998">Cell outer membrane</keyword>
<keyword evidence="2 12" id="KW-0813">Transport</keyword>
<evidence type="ECO:0000256" key="10">
    <source>
        <dbReference type="ARBA" id="ARBA00023136"/>
    </source>
</evidence>
<keyword evidence="5 12" id="KW-0812">Transmembrane</keyword>
<keyword evidence="4" id="KW-0410">Iron transport</keyword>
<evidence type="ECO:0000256" key="14">
    <source>
        <dbReference type="SAM" id="SignalP"/>
    </source>
</evidence>
<dbReference type="OrthoDB" id="9760333at2"/>
<feature type="domain" description="TonB-dependent receptor plug" evidence="16">
    <location>
        <begin position="68"/>
        <end position="164"/>
    </location>
</feature>
<dbReference type="GO" id="GO:0009279">
    <property type="term" value="C:cell outer membrane"/>
    <property type="evidence" value="ECO:0007669"/>
    <property type="project" value="UniProtKB-SubCell"/>
</dbReference>
<dbReference type="Pfam" id="PF00593">
    <property type="entry name" value="TonB_dep_Rec_b-barrel"/>
    <property type="match status" value="1"/>
</dbReference>
<proteinExistence type="inferred from homology"/>
<dbReference type="SUPFAM" id="SSF56935">
    <property type="entry name" value="Porins"/>
    <property type="match status" value="1"/>
</dbReference>
<feature type="signal peptide" evidence="14">
    <location>
        <begin position="1"/>
        <end position="22"/>
    </location>
</feature>
<evidence type="ECO:0000256" key="12">
    <source>
        <dbReference type="PROSITE-ProRule" id="PRU01360"/>
    </source>
</evidence>
<evidence type="ECO:0000256" key="3">
    <source>
        <dbReference type="ARBA" id="ARBA00022452"/>
    </source>
</evidence>
<dbReference type="InterPro" id="IPR000531">
    <property type="entry name" value="Beta-barrel_TonB"/>
</dbReference>
<evidence type="ECO:0000256" key="7">
    <source>
        <dbReference type="ARBA" id="ARBA00023004"/>
    </source>
</evidence>
<dbReference type="Gene3D" id="2.40.170.20">
    <property type="entry name" value="TonB-dependent receptor, beta-barrel domain"/>
    <property type="match status" value="1"/>
</dbReference>
<keyword evidence="8" id="KW-0406">Ion transport</keyword>
<dbReference type="Gene3D" id="2.170.130.10">
    <property type="entry name" value="TonB-dependent receptor, plug domain"/>
    <property type="match status" value="1"/>
</dbReference>
<dbReference type="EMBL" id="ARYI01000002">
    <property type="protein sequence ID" value="KCZ95788.1"/>
    <property type="molecule type" value="Genomic_DNA"/>
</dbReference>
<dbReference type="PANTHER" id="PTHR32552:SF68">
    <property type="entry name" value="FERRICHROME OUTER MEMBRANE TRANSPORTER_PHAGE RECEPTOR"/>
    <property type="match status" value="1"/>
</dbReference>
<name>A0A059FYK0_9PROT</name>
<keyword evidence="6 14" id="KW-0732">Signal</keyword>
<gene>
    <name evidence="17" type="ORF">HHI_03417</name>
</gene>
<evidence type="ECO:0000256" key="6">
    <source>
        <dbReference type="ARBA" id="ARBA00022729"/>
    </source>
</evidence>
<evidence type="ECO:0000256" key="5">
    <source>
        <dbReference type="ARBA" id="ARBA00022692"/>
    </source>
</evidence>
<accession>A0A059FYK0</accession>
<evidence type="ECO:0000256" key="8">
    <source>
        <dbReference type="ARBA" id="ARBA00023065"/>
    </source>
</evidence>
<sequence>MRALYYLTSVLTAIALANSAWAQEGSAPATEEVADDTAVLDTVVVVSDRVGLLEKSSSESVFGMGKSLLETPRSATLVSDLTLERYGIEEVDDLIAIAPGTFTGSYYGVKGAVNARGTLAESYFNGFKRVENRGTYPTLLGAASQVDIVRGPPTPAFGPGKVGGLINVIPKTGRANGSDEMAGQAEVTVGSYGKFNANGQVGVPVGDRGGVYGYVEYENSDSFYRGVSPEHLMIQLSGEYDLTDTLTLTMSGQYFDSDGYVQSPGWNRVTQDLIDNQNYITGRNTAVVDTDGNGRITPGEAGGSFVVGYFGFPPPVDPRFQLTEGVGTAKLDARTIFISDADFSKSTTNTLYFKAEQQIGDDTLNVELFYDDMENQRFVSYGFPADYDAWAGEGRLSYDFDAGTEDSFIRSTNKVGFGYRRQDAIKKETYNSGYISLDRRDIIFGATPNDIIDDPFSVEPGIEGVGWDMTVDSSWTNKGLFALSDISIGEYASLLLGGRYDWYDATSIDTGALCYCPANIEFDAAQEEFSYSASFSLNTPFGLFPYVTYAETAALEIGQAGDITPGLISGDQWISDSELTEAGVKFELLSGTLVGSLSGYEQSRTRLSMFDNVVATEAKGIELEARWLATDNLSFTFAGNTQETTVKGPDASFGYIPVWATGLDPIDGYGAAYAVYNLATSPVGQPGDYEFRLVPQTVASVFGSYVSDPYEWGQFGVTGGITSVSETAGKLANPVILPAYETVNLSAFYTFNDYEIAFNVDNLFDELYFQPVTDTYSDMAVLPGRGTEYRVTFKKKF</sequence>
<dbReference type="PANTHER" id="PTHR32552">
    <property type="entry name" value="FERRICHROME IRON RECEPTOR-RELATED"/>
    <property type="match status" value="1"/>
</dbReference>
<organism evidence="17 18">
    <name type="scientific">Hyphomonas hirschiana VP5</name>
    <dbReference type="NCBI Taxonomy" id="1280951"/>
    <lineage>
        <taxon>Bacteria</taxon>
        <taxon>Pseudomonadati</taxon>
        <taxon>Pseudomonadota</taxon>
        <taxon>Alphaproteobacteria</taxon>
        <taxon>Hyphomonadales</taxon>
        <taxon>Hyphomonadaceae</taxon>
        <taxon>Hyphomonas</taxon>
    </lineage>
</organism>
<evidence type="ECO:0000256" key="11">
    <source>
        <dbReference type="ARBA" id="ARBA00023237"/>
    </source>
</evidence>
<evidence type="ECO:0000259" key="15">
    <source>
        <dbReference type="Pfam" id="PF00593"/>
    </source>
</evidence>
<reference evidence="17 18" key="1">
    <citation type="submission" date="2013-04" db="EMBL/GenBank/DDBJ databases">
        <title>Hyphomonas hirschiana VP5 Genome Sequencing.</title>
        <authorList>
            <person name="Lai Q."/>
            <person name="Shao Z."/>
        </authorList>
    </citation>
    <scope>NUCLEOTIDE SEQUENCE [LARGE SCALE GENOMIC DNA]</scope>
    <source>
        <strain evidence="17 18">VP5</strain>
    </source>
</reference>
<feature type="chain" id="PRO_5001572771" evidence="14">
    <location>
        <begin position="23"/>
        <end position="797"/>
    </location>
</feature>
<dbReference type="InterPro" id="IPR012910">
    <property type="entry name" value="Plug_dom"/>
</dbReference>
<dbReference type="AlphaFoldDB" id="A0A059FYK0"/>
<dbReference type="InterPro" id="IPR036942">
    <property type="entry name" value="Beta-barrel_TonB_sf"/>
</dbReference>
<comment type="caution">
    <text evidence="17">The sequence shown here is derived from an EMBL/GenBank/DDBJ whole genome shotgun (WGS) entry which is preliminary data.</text>
</comment>